<dbReference type="RefSeq" id="WP_140990749.1">
    <property type="nucleotide sequence ID" value="NZ_VHIQ01000005.1"/>
</dbReference>
<protein>
    <submittedName>
        <fullName evidence="1">Asparagine synthetase B</fullName>
    </submittedName>
</protein>
<dbReference type="Proteomes" id="UP000317332">
    <property type="component" value="Unassembled WGS sequence"/>
</dbReference>
<keyword evidence="2" id="KW-1185">Reference proteome</keyword>
<accession>A0A506PIV0</accession>
<sequence length="394" mass="44961">MDAEGQSNHLKAYGITYWSLERELKVQWLLNYRGGSFLLPNLEIIERECKIRGVSYELISESKAAEILEYIESPSQNMDAVVLEKAPKIAVYSPKGNVPWDDAVTLVLTYAEIPYETLYDEEVLNDELLLYDWLHLHHEDFTGQYGKFYRAYRSAAWYMEEKRQAEALANKLGYDKVSQAKLAVALKIRDYVVGGGFMFAMCSATDSFDIALAAEGLDICEPMFDGDGTTPGYQNKINYANTFAFTNFTLERNPNVYEFSSIDMTTKRQQPKQTDYFTLMEYSAKWDPVPTMLTQNHTVLVKGFMGQTTAFMRDEIKSNVLVLGENKSNGEARYIHGIKGKGFFTFYGGHDPEDYTHRVGDPKTELELYPTSPGYRLILNNVLFPAAKKKKQKT</sequence>
<gene>
    <name evidence="1" type="ORF">FJ651_11815</name>
</gene>
<dbReference type="OrthoDB" id="617985at2"/>
<proteinExistence type="predicted"/>
<evidence type="ECO:0000313" key="2">
    <source>
        <dbReference type="Proteomes" id="UP000317332"/>
    </source>
</evidence>
<dbReference type="EMBL" id="VHIQ01000005">
    <property type="protein sequence ID" value="TPV33002.1"/>
    <property type="molecule type" value="Genomic_DNA"/>
</dbReference>
<evidence type="ECO:0000313" key="1">
    <source>
        <dbReference type="EMBL" id="TPV33002.1"/>
    </source>
</evidence>
<comment type="caution">
    <text evidence="1">The sequence shown here is derived from an EMBL/GenBank/DDBJ whole genome shotgun (WGS) entry which is preliminary data.</text>
</comment>
<dbReference type="AlphaFoldDB" id="A0A506PIV0"/>
<organism evidence="1 2">
    <name type="scientific">Paucihalobacter ruber</name>
    <dbReference type="NCBI Taxonomy" id="2567861"/>
    <lineage>
        <taxon>Bacteria</taxon>
        <taxon>Pseudomonadati</taxon>
        <taxon>Bacteroidota</taxon>
        <taxon>Flavobacteriia</taxon>
        <taxon>Flavobacteriales</taxon>
        <taxon>Flavobacteriaceae</taxon>
        <taxon>Paucihalobacter</taxon>
    </lineage>
</organism>
<reference evidence="1 2" key="1">
    <citation type="submission" date="2019-06" db="EMBL/GenBank/DDBJ databases">
        <title>Flavobacteriaceae Paucihalobacterium erythroidium CWB-1, complete genome.</title>
        <authorList>
            <person name="Wu S."/>
        </authorList>
    </citation>
    <scope>NUCLEOTIDE SEQUENCE [LARGE SCALE GENOMIC DNA]</scope>
    <source>
        <strain evidence="1 2">CWB-1</strain>
    </source>
</reference>
<name>A0A506PIV0_9FLAO</name>